<proteinExistence type="predicted"/>
<dbReference type="AlphaFoldDB" id="A0A2T0QCV2"/>
<evidence type="ECO:0000313" key="2">
    <source>
        <dbReference type="EMBL" id="PRY01700.1"/>
    </source>
</evidence>
<keyword evidence="3" id="KW-1185">Reference proteome</keyword>
<evidence type="ECO:0000313" key="3">
    <source>
        <dbReference type="Proteomes" id="UP000237846"/>
    </source>
</evidence>
<keyword evidence="1" id="KW-1133">Transmembrane helix</keyword>
<dbReference type="RefSeq" id="WP_106237853.1">
    <property type="nucleotide sequence ID" value="NZ_PVZC01000001.1"/>
</dbReference>
<keyword evidence="1" id="KW-0472">Membrane</keyword>
<evidence type="ECO:0000256" key="1">
    <source>
        <dbReference type="SAM" id="Phobius"/>
    </source>
</evidence>
<name>A0A2T0QCV2_9ACTN</name>
<feature type="transmembrane region" description="Helical" evidence="1">
    <location>
        <begin position="40"/>
        <end position="56"/>
    </location>
</feature>
<dbReference type="OrthoDB" id="3540811at2"/>
<dbReference type="EMBL" id="PVZC01000001">
    <property type="protein sequence ID" value="PRY01700.1"/>
    <property type="molecule type" value="Genomic_DNA"/>
</dbReference>
<gene>
    <name evidence="2" type="ORF">CLV72_101284</name>
</gene>
<dbReference type="Proteomes" id="UP000237846">
    <property type="component" value="Unassembled WGS sequence"/>
</dbReference>
<protein>
    <submittedName>
        <fullName evidence="2">Uncharacterized protein</fullName>
    </submittedName>
</protein>
<comment type="caution">
    <text evidence="2">The sequence shown here is derived from an EMBL/GenBank/DDBJ whole genome shotgun (WGS) entry which is preliminary data.</text>
</comment>
<accession>A0A2T0QCV2</accession>
<keyword evidence="1" id="KW-0812">Transmembrane</keyword>
<organism evidence="2 3">
    <name type="scientific">Allonocardiopsis opalescens</name>
    <dbReference type="NCBI Taxonomy" id="1144618"/>
    <lineage>
        <taxon>Bacteria</taxon>
        <taxon>Bacillati</taxon>
        <taxon>Actinomycetota</taxon>
        <taxon>Actinomycetes</taxon>
        <taxon>Streptosporangiales</taxon>
        <taxon>Allonocardiopsis</taxon>
    </lineage>
</organism>
<sequence>MVEIAGIVLLIQGVLGFAGPAFWDRDMGVVHLVADLPPVAYLAMAAVGAVLTVVGGRRRKAKERRAHSGERREP</sequence>
<reference evidence="2 3" key="1">
    <citation type="submission" date="2018-03" db="EMBL/GenBank/DDBJ databases">
        <title>Genomic Encyclopedia of Archaeal and Bacterial Type Strains, Phase II (KMG-II): from individual species to whole genera.</title>
        <authorList>
            <person name="Goeker M."/>
        </authorList>
    </citation>
    <scope>NUCLEOTIDE SEQUENCE [LARGE SCALE GENOMIC DNA]</scope>
    <source>
        <strain evidence="2 3">DSM 45601</strain>
    </source>
</reference>